<dbReference type="Gene3D" id="3.60.130.30">
    <property type="match status" value="1"/>
</dbReference>
<evidence type="ECO:0000313" key="1">
    <source>
        <dbReference type="EMBL" id="KAF9470845.1"/>
    </source>
</evidence>
<dbReference type="EMBL" id="MU155831">
    <property type="protein sequence ID" value="KAF9470845.1"/>
    <property type="molecule type" value="Genomic_DNA"/>
</dbReference>
<keyword evidence="2" id="KW-1185">Reference proteome</keyword>
<proteinExistence type="predicted"/>
<reference evidence="1" key="1">
    <citation type="submission" date="2020-11" db="EMBL/GenBank/DDBJ databases">
        <authorList>
            <consortium name="DOE Joint Genome Institute"/>
            <person name="Ahrendt S."/>
            <person name="Riley R."/>
            <person name="Andreopoulos W."/>
            <person name="Labutti K."/>
            <person name="Pangilinan J."/>
            <person name="Ruiz-Duenas F.J."/>
            <person name="Barrasa J.M."/>
            <person name="Sanchez-Garcia M."/>
            <person name="Camarero S."/>
            <person name="Miyauchi S."/>
            <person name="Serrano A."/>
            <person name="Linde D."/>
            <person name="Babiker R."/>
            <person name="Drula E."/>
            <person name="Ayuso-Fernandez I."/>
            <person name="Pacheco R."/>
            <person name="Padilla G."/>
            <person name="Ferreira P."/>
            <person name="Barriuso J."/>
            <person name="Kellner H."/>
            <person name="Castanera R."/>
            <person name="Alfaro M."/>
            <person name="Ramirez L."/>
            <person name="Pisabarro A.G."/>
            <person name="Kuo A."/>
            <person name="Tritt A."/>
            <person name="Lipzen A."/>
            <person name="He G."/>
            <person name="Yan M."/>
            <person name="Ng V."/>
            <person name="Cullen D."/>
            <person name="Martin F."/>
            <person name="Rosso M.-N."/>
            <person name="Henrissat B."/>
            <person name="Hibbett D."/>
            <person name="Martinez A.T."/>
            <person name="Grigoriev I.V."/>
        </authorList>
    </citation>
    <scope>NUCLEOTIDE SEQUENCE</scope>
    <source>
        <strain evidence="1">CIRM-BRFM 674</strain>
    </source>
</reference>
<comment type="caution">
    <text evidence="1">The sequence shown here is derived from an EMBL/GenBank/DDBJ whole genome shotgun (WGS) entry which is preliminary data.</text>
</comment>
<accession>A0A9P6CR62</accession>
<protein>
    <submittedName>
        <fullName evidence="1">Uncharacterized protein</fullName>
    </submittedName>
</protein>
<sequence length="184" mass="21116">MATWAPDLYKYYVDHMRPLYEHDTTLIPIFPSCIFSAATYNFGPQTVTYPHRDFSNLTFGWCAVSALGSFDHRTGGHLVLWECRLVIQFPPGSLILLPSSIITHSNVRIAPHERRYSFTTYTAGALFRWVSNDFMKADDYYETLNAEQLKIENHNNVTRWTEGLALLPKLALDTSMIDHPNVVE</sequence>
<dbReference type="Proteomes" id="UP000807469">
    <property type="component" value="Unassembled WGS sequence"/>
</dbReference>
<dbReference type="OrthoDB" id="3202607at2759"/>
<evidence type="ECO:0000313" key="2">
    <source>
        <dbReference type="Proteomes" id="UP000807469"/>
    </source>
</evidence>
<dbReference type="AlphaFoldDB" id="A0A9P6CR62"/>
<gene>
    <name evidence="1" type="ORF">BDN70DRAFT_820819</name>
</gene>
<organism evidence="1 2">
    <name type="scientific">Pholiota conissans</name>
    <dbReference type="NCBI Taxonomy" id="109636"/>
    <lineage>
        <taxon>Eukaryota</taxon>
        <taxon>Fungi</taxon>
        <taxon>Dikarya</taxon>
        <taxon>Basidiomycota</taxon>
        <taxon>Agaricomycotina</taxon>
        <taxon>Agaricomycetes</taxon>
        <taxon>Agaricomycetidae</taxon>
        <taxon>Agaricales</taxon>
        <taxon>Agaricineae</taxon>
        <taxon>Strophariaceae</taxon>
        <taxon>Pholiota</taxon>
    </lineage>
</organism>
<name>A0A9P6CR62_9AGAR</name>